<reference evidence="1 2" key="1">
    <citation type="submission" date="2011-07" db="EMBL/GenBank/DDBJ databases">
        <authorList>
            <person name="Coyne R."/>
            <person name="Brami D."/>
            <person name="Johnson J."/>
            <person name="Hostetler J."/>
            <person name="Hannick L."/>
            <person name="Clark T."/>
            <person name="Cassidy-Hanley D."/>
            <person name="Inman J."/>
        </authorList>
    </citation>
    <scope>NUCLEOTIDE SEQUENCE [LARGE SCALE GENOMIC DNA]</scope>
    <source>
        <strain evidence="1 2">G5</strain>
    </source>
</reference>
<dbReference type="AlphaFoldDB" id="G0QN42"/>
<dbReference type="RefSeq" id="XP_004037357.1">
    <property type="nucleotide sequence ID" value="XM_004037309.1"/>
</dbReference>
<name>G0QN42_ICHMU</name>
<dbReference type="EMBL" id="GL983462">
    <property type="protein sequence ID" value="EGR33371.1"/>
    <property type="molecule type" value="Genomic_DNA"/>
</dbReference>
<evidence type="ECO:0000313" key="1">
    <source>
        <dbReference type="EMBL" id="EGR33371.1"/>
    </source>
</evidence>
<sequence length="118" mass="13951">MHKNQSSLSYFKNKVVRQLLYLKGKTYQQFLNLQFIIDFYKLIQLFQIQFIVSGQKLFSNTQISYSEFLIFYIQSCQNQGKKSLSNQSQSQNDSFVYKACGVILFINQSNTKCQSDYY</sequence>
<accession>G0QN42</accession>
<protein>
    <submittedName>
        <fullName evidence="1">Uncharacterized protein</fullName>
    </submittedName>
</protein>
<evidence type="ECO:0000313" key="2">
    <source>
        <dbReference type="Proteomes" id="UP000008983"/>
    </source>
</evidence>
<dbReference type="InParanoid" id="G0QN42"/>
<proteinExistence type="predicted"/>
<organism evidence="1 2">
    <name type="scientific">Ichthyophthirius multifiliis</name>
    <name type="common">White spot disease agent</name>
    <name type="synonym">Ich</name>
    <dbReference type="NCBI Taxonomy" id="5932"/>
    <lineage>
        <taxon>Eukaryota</taxon>
        <taxon>Sar</taxon>
        <taxon>Alveolata</taxon>
        <taxon>Ciliophora</taxon>
        <taxon>Intramacronucleata</taxon>
        <taxon>Oligohymenophorea</taxon>
        <taxon>Hymenostomatida</taxon>
        <taxon>Ophryoglenina</taxon>
        <taxon>Ichthyophthirius</taxon>
    </lineage>
</organism>
<gene>
    <name evidence="1" type="ORF">IMG5_055140</name>
</gene>
<dbReference type="GeneID" id="14909547"/>
<dbReference type="Proteomes" id="UP000008983">
    <property type="component" value="Unassembled WGS sequence"/>
</dbReference>
<keyword evidence="2" id="KW-1185">Reference proteome</keyword>